<dbReference type="AlphaFoldDB" id="A0A1Y1YNW7"/>
<evidence type="ECO:0008006" key="8">
    <source>
        <dbReference type="Google" id="ProtNLM"/>
    </source>
</evidence>
<gene>
    <name evidence="6" type="ORF">K493DRAFT_313225</name>
</gene>
<evidence type="ECO:0000256" key="2">
    <source>
        <dbReference type="ARBA" id="ARBA00022692"/>
    </source>
</evidence>
<dbReference type="OrthoDB" id="2282627at2759"/>
<reference evidence="6 7" key="1">
    <citation type="submission" date="2016-07" db="EMBL/GenBank/DDBJ databases">
        <title>Pervasive Adenine N6-methylation of Active Genes in Fungi.</title>
        <authorList>
            <consortium name="DOE Joint Genome Institute"/>
            <person name="Mondo S.J."/>
            <person name="Dannebaum R.O."/>
            <person name="Kuo R.C."/>
            <person name="Labutti K."/>
            <person name="Haridas S."/>
            <person name="Kuo A."/>
            <person name="Salamov A."/>
            <person name="Ahrendt S.R."/>
            <person name="Lipzen A."/>
            <person name="Sullivan W."/>
            <person name="Andreopoulos W.B."/>
            <person name="Clum A."/>
            <person name="Lindquist E."/>
            <person name="Daum C."/>
            <person name="Ramamoorthy G.K."/>
            <person name="Gryganskyi A."/>
            <person name="Culley D."/>
            <person name="Magnuson J.K."/>
            <person name="James T.Y."/>
            <person name="O'Malley M.A."/>
            <person name="Stajich J.E."/>
            <person name="Spatafora J.W."/>
            <person name="Visel A."/>
            <person name="Grigoriev I.V."/>
        </authorList>
    </citation>
    <scope>NUCLEOTIDE SEQUENCE [LARGE SCALE GENOMIC DNA]</scope>
    <source>
        <strain evidence="6 7">CBS 931.73</strain>
    </source>
</reference>
<dbReference type="GO" id="GO:0004930">
    <property type="term" value="F:G protein-coupled receptor activity"/>
    <property type="evidence" value="ECO:0007669"/>
    <property type="project" value="TreeGrafter"/>
</dbReference>
<evidence type="ECO:0000256" key="5">
    <source>
        <dbReference type="SAM" id="Phobius"/>
    </source>
</evidence>
<proteinExistence type="predicted"/>
<feature type="transmembrane region" description="Helical" evidence="5">
    <location>
        <begin position="224"/>
        <end position="248"/>
    </location>
</feature>
<dbReference type="EMBL" id="MCFE01000097">
    <property type="protein sequence ID" value="ORX99456.1"/>
    <property type="molecule type" value="Genomic_DNA"/>
</dbReference>
<organism evidence="6 7">
    <name type="scientific">Basidiobolus meristosporus CBS 931.73</name>
    <dbReference type="NCBI Taxonomy" id="1314790"/>
    <lineage>
        <taxon>Eukaryota</taxon>
        <taxon>Fungi</taxon>
        <taxon>Fungi incertae sedis</taxon>
        <taxon>Zoopagomycota</taxon>
        <taxon>Entomophthoromycotina</taxon>
        <taxon>Basidiobolomycetes</taxon>
        <taxon>Basidiobolales</taxon>
        <taxon>Basidiobolaceae</taxon>
        <taxon>Basidiobolus</taxon>
    </lineage>
</organism>
<feature type="transmembrane region" description="Helical" evidence="5">
    <location>
        <begin position="93"/>
        <end position="113"/>
    </location>
</feature>
<evidence type="ECO:0000313" key="7">
    <source>
        <dbReference type="Proteomes" id="UP000193498"/>
    </source>
</evidence>
<dbReference type="InParanoid" id="A0A1Y1YNW7"/>
<keyword evidence="7" id="KW-1185">Reference proteome</keyword>
<accession>A0A1Y1YNW7</accession>
<keyword evidence="3 5" id="KW-1133">Transmembrane helix</keyword>
<protein>
    <recommendedName>
        <fullName evidence="8">G-protein coupled receptors family 2 profile 2 domain-containing protein</fullName>
    </recommendedName>
</protein>
<dbReference type="GO" id="GO:0005886">
    <property type="term" value="C:plasma membrane"/>
    <property type="evidence" value="ECO:0007669"/>
    <property type="project" value="TreeGrafter"/>
</dbReference>
<evidence type="ECO:0000256" key="1">
    <source>
        <dbReference type="ARBA" id="ARBA00004141"/>
    </source>
</evidence>
<evidence type="ECO:0000313" key="6">
    <source>
        <dbReference type="EMBL" id="ORX99456.1"/>
    </source>
</evidence>
<name>A0A1Y1YNW7_9FUNG</name>
<feature type="transmembrane region" description="Helical" evidence="5">
    <location>
        <begin position="125"/>
        <end position="143"/>
    </location>
</feature>
<feature type="transmembrane region" description="Helical" evidence="5">
    <location>
        <begin position="22"/>
        <end position="42"/>
    </location>
</feature>
<comment type="subcellular location">
    <subcellularLocation>
        <location evidence="1">Membrane</location>
        <topology evidence="1">Multi-pass membrane protein</topology>
    </subcellularLocation>
</comment>
<sequence length="334" mass="38169">MPSMSNVPDNDLEELELTITPYFRIASIVILLIVIISALLIWIWKKELTSRTSFYLAFWSSICILVYHGFGFFKPDAAVPVSCALLNYFKNVSKLSAVIVTGCIAFNLHRVFIKKSSVSPTVVRWYVPMSILFSILVSTPGLAYSLHAHTCWLRSDYKAWTMIYWWVTSDLWMFIVLTYCLVIVILVFRIIHRERQEIKRLLKSGNNPLSYSGSRRKEREYNRVAIRIIMYPIVPILSFTPSLVTFTIRTIQVVCHPMSEEHFQDVLDHCNLAADFVCSWTGIFAGIAFMCDPVVSAAIHEIRVKYGFDSGAQKPQLRMDESGSSDAVDMLPIL</sequence>
<keyword evidence="2 5" id="KW-0812">Transmembrane</keyword>
<dbReference type="Proteomes" id="UP000193498">
    <property type="component" value="Unassembled WGS sequence"/>
</dbReference>
<dbReference type="GO" id="GO:0007189">
    <property type="term" value="P:adenylate cyclase-activating G protein-coupled receptor signaling pathway"/>
    <property type="evidence" value="ECO:0007669"/>
    <property type="project" value="TreeGrafter"/>
</dbReference>
<feature type="transmembrane region" description="Helical" evidence="5">
    <location>
        <begin position="54"/>
        <end position="73"/>
    </location>
</feature>
<evidence type="ECO:0000256" key="4">
    <source>
        <dbReference type="ARBA" id="ARBA00023136"/>
    </source>
</evidence>
<dbReference type="PANTHER" id="PTHR23112">
    <property type="entry name" value="G PROTEIN-COUPLED RECEPTOR 157-RELATED"/>
    <property type="match status" value="1"/>
</dbReference>
<dbReference type="Gene3D" id="1.20.1070.10">
    <property type="entry name" value="Rhodopsin 7-helix transmembrane proteins"/>
    <property type="match status" value="1"/>
</dbReference>
<evidence type="ECO:0000256" key="3">
    <source>
        <dbReference type="ARBA" id="ARBA00022989"/>
    </source>
</evidence>
<dbReference type="SUPFAM" id="SSF81321">
    <property type="entry name" value="Family A G protein-coupled receptor-like"/>
    <property type="match status" value="1"/>
</dbReference>
<comment type="caution">
    <text evidence="6">The sequence shown here is derived from an EMBL/GenBank/DDBJ whole genome shotgun (WGS) entry which is preliminary data.</text>
</comment>
<dbReference type="PANTHER" id="PTHR23112:SF0">
    <property type="entry name" value="TRANSMEMBRANE PROTEIN 116"/>
    <property type="match status" value="1"/>
</dbReference>
<feature type="transmembrane region" description="Helical" evidence="5">
    <location>
        <begin position="163"/>
        <end position="191"/>
    </location>
</feature>
<keyword evidence="4 5" id="KW-0472">Membrane</keyword>